<dbReference type="AlphaFoldDB" id="A0A0N8PPP3"/>
<accession>A0A0N8PPP3</accession>
<dbReference type="InterPro" id="IPR012347">
    <property type="entry name" value="Ferritin-like"/>
</dbReference>
<dbReference type="EMBL" id="LJCO01000020">
    <property type="protein sequence ID" value="KPV44885.1"/>
    <property type="molecule type" value="Genomic_DNA"/>
</dbReference>
<reference evidence="4 5" key="1">
    <citation type="submission" date="2015-09" db="EMBL/GenBank/DDBJ databases">
        <title>Draft genome sequence of Alicyclobacillus ferrooxydans DSM 22381.</title>
        <authorList>
            <person name="Hemp J."/>
        </authorList>
    </citation>
    <scope>NUCLEOTIDE SEQUENCE [LARGE SCALE GENOMIC DNA]</scope>
    <source>
        <strain evidence="4 5">TC-34</strain>
    </source>
</reference>
<comment type="caution">
    <text evidence="4">The sequence shown here is derived from an EMBL/GenBank/DDBJ whole genome shotgun (WGS) entry which is preliminary data.</text>
</comment>
<comment type="subcellular location">
    <subcellularLocation>
        <location evidence="2">Spore coat</location>
    </subcellularLocation>
</comment>
<evidence type="ECO:0000313" key="5">
    <source>
        <dbReference type="Proteomes" id="UP000050482"/>
    </source>
</evidence>
<keyword evidence="1" id="KW-0749">Sporulation</keyword>
<name>A0A0N8PPP3_9BACL</name>
<evidence type="ECO:0000256" key="1">
    <source>
        <dbReference type="ARBA" id="ARBA00022969"/>
    </source>
</evidence>
<organism evidence="4 5">
    <name type="scientific">Alicyclobacillus ferrooxydans</name>
    <dbReference type="NCBI Taxonomy" id="471514"/>
    <lineage>
        <taxon>Bacteria</taxon>
        <taxon>Bacillati</taxon>
        <taxon>Bacillota</taxon>
        <taxon>Bacilli</taxon>
        <taxon>Bacillales</taxon>
        <taxon>Alicyclobacillaceae</taxon>
        <taxon>Alicyclobacillus</taxon>
    </lineage>
</organism>
<dbReference type="Gene3D" id="1.20.1260.10">
    <property type="match status" value="1"/>
</dbReference>
<evidence type="ECO:0000256" key="2">
    <source>
        <dbReference type="ARBA" id="ARBA00024325"/>
    </source>
</evidence>
<dbReference type="GO" id="GO:0030435">
    <property type="term" value="P:sporulation resulting in formation of a cellular spore"/>
    <property type="evidence" value="ECO:0007669"/>
    <property type="project" value="UniProtKB-KW"/>
</dbReference>
<dbReference type="OrthoDB" id="1930261at2"/>
<dbReference type="PATRIC" id="fig|471514.4.peg.3155"/>
<gene>
    <name evidence="4" type="ORF">AN477_04960</name>
</gene>
<protein>
    <submittedName>
        <fullName evidence="4">Spore gernimation protein GerQ</fullName>
    </submittedName>
</protein>
<evidence type="ECO:0000256" key="3">
    <source>
        <dbReference type="ARBA" id="ARBA00024344"/>
    </source>
</evidence>
<proteinExistence type="inferred from homology"/>
<dbReference type="STRING" id="471514.AN477_04960"/>
<dbReference type="Proteomes" id="UP000050482">
    <property type="component" value="Unassembled WGS sequence"/>
</dbReference>
<comment type="similarity">
    <text evidence="3">Belongs to the CotF family.</text>
</comment>
<dbReference type="PANTHER" id="PTHR39183:SF1">
    <property type="entry name" value="SPORE COAT PROTEIN F-LIKE PROTEIN YHCQ"/>
    <property type="match status" value="1"/>
</dbReference>
<dbReference type="Pfam" id="PF07875">
    <property type="entry name" value="Coat_F"/>
    <property type="match status" value="1"/>
</dbReference>
<dbReference type="RefSeq" id="WP_054968120.1">
    <property type="nucleotide sequence ID" value="NZ_LJCO01000020.1"/>
</dbReference>
<dbReference type="InterPro" id="IPR012851">
    <property type="entry name" value="Spore_coat_CotF-like"/>
</dbReference>
<dbReference type="PANTHER" id="PTHR39183">
    <property type="entry name" value="SPORE COAT PROTEIN F-LIKE PROTEIN YHCQ"/>
    <property type="match status" value="1"/>
</dbReference>
<sequence>MNPILESLTGTAAMTDQIIASDLLIAAKSAVRNYTLALTESASPDVRKVLRRHLEDAIVLHEQVTTYLVNHGWYEPRQFTRQMQMDIENAETALGLPRTN</sequence>
<keyword evidence="5" id="KW-1185">Reference proteome</keyword>
<evidence type="ECO:0000313" key="4">
    <source>
        <dbReference type="EMBL" id="KPV44885.1"/>
    </source>
</evidence>